<organism evidence="1 2">
    <name type="scientific">Cardiocondyla obscurior</name>
    <dbReference type="NCBI Taxonomy" id="286306"/>
    <lineage>
        <taxon>Eukaryota</taxon>
        <taxon>Metazoa</taxon>
        <taxon>Ecdysozoa</taxon>
        <taxon>Arthropoda</taxon>
        <taxon>Hexapoda</taxon>
        <taxon>Insecta</taxon>
        <taxon>Pterygota</taxon>
        <taxon>Neoptera</taxon>
        <taxon>Endopterygota</taxon>
        <taxon>Hymenoptera</taxon>
        <taxon>Apocrita</taxon>
        <taxon>Aculeata</taxon>
        <taxon>Formicoidea</taxon>
        <taxon>Formicidae</taxon>
        <taxon>Myrmicinae</taxon>
        <taxon>Cardiocondyla</taxon>
    </lineage>
</organism>
<comment type="caution">
    <text evidence="1">The sequence shown here is derived from an EMBL/GenBank/DDBJ whole genome shotgun (WGS) entry which is preliminary data.</text>
</comment>
<dbReference type="AlphaFoldDB" id="A0AAW2EZA2"/>
<evidence type="ECO:0000313" key="1">
    <source>
        <dbReference type="EMBL" id="KAL0107741.1"/>
    </source>
</evidence>
<dbReference type="Proteomes" id="UP001430953">
    <property type="component" value="Unassembled WGS sequence"/>
</dbReference>
<accession>A0AAW2EZA2</accession>
<proteinExistence type="predicted"/>
<keyword evidence="2" id="KW-1185">Reference proteome</keyword>
<sequence>MSGAIRPAVIGPLLSPPLSETHGVSYGDIRKIQLFFVLRSLPAVGLCYNRQFSSKGSE</sequence>
<evidence type="ECO:0000313" key="2">
    <source>
        <dbReference type="Proteomes" id="UP001430953"/>
    </source>
</evidence>
<name>A0AAW2EZA2_9HYME</name>
<dbReference type="EMBL" id="JADYXP020000016">
    <property type="protein sequence ID" value="KAL0107741.1"/>
    <property type="molecule type" value="Genomic_DNA"/>
</dbReference>
<protein>
    <submittedName>
        <fullName evidence="1">Uncharacterized protein</fullName>
    </submittedName>
</protein>
<reference evidence="1 2" key="1">
    <citation type="submission" date="2023-03" db="EMBL/GenBank/DDBJ databases">
        <title>High recombination rates correlate with genetic variation in Cardiocondyla obscurior ants.</title>
        <authorList>
            <person name="Errbii M."/>
        </authorList>
    </citation>
    <scope>NUCLEOTIDE SEQUENCE [LARGE SCALE GENOMIC DNA]</scope>
    <source>
        <strain evidence="1">Alpha-2009</strain>
        <tissue evidence="1">Whole body</tissue>
    </source>
</reference>
<gene>
    <name evidence="1" type="ORF">PUN28_014789</name>
</gene>